<keyword evidence="1" id="KW-0472">Membrane</keyword>
<dbReference type="Proteomes" id="UP000284189">
    <property type="component" value="Unassembled WGS sequence"/>
</dbReference>
<keyword evidence="6" id="KW-1185">Reference proteome</keyword>
<evidence type="ECO:0000259" key="2">
    <source>
        <dbReference type="Pfam" id="PF02517"/>
    </source>
</evidence>
<dbReference type="Pfam" id="PF02517">
    <property type="entry name" value="Rce1-like"/>
    <property type="match status" value="1"/>
</dbReference>
<evidence type="ECO:0000313" key="4">
    <source>
        <dbReference type="EMBL" id="TXK01501.1"/>
    </source>
</evidence>
<evidence type="ECO:0000313" key="6">
    <source>
        <dbReference type="Proteomes" id="UP000321528"/>
    </source>
</evidence>
<evidence type="ECO:0000256" key="1">
    <source>
        <dbReference type="SAM" id="Phobius"/>
    </source>
</evidence>
<keyword evidence="3" id="KW-0482">Metalloprotease</keyword>
<keyword evidence="3" id="KW-0645">Protease</keyword>
<dbReference type="Proteomes" id="UP000321528">
    <property type="component" value="Unassembled WGS sequence"/>
</dbReference>
<feature type="domain" description="CAAX prenyl protease 2/Lysostaphin resistance protein A-like" evidence="2">
    <location>
        <begin position="161"/>
        <end position="265"/>
    </location>
</feature>
<reference evidence="4 6" key="2">
    <citation type="submission" date="2019-07" db="EMBL/GenBank/DDBJ databases">
        <title>Draft genome of two Muricauda strains isolated from deep sea.</title>
        <authorList>
            <person name="Sun C."/>
        </authorList>
    </citation>
    <scope>NUCLEOTIDE SEQUENCE [LARGE SCALE GENOMIC DNA]</scope>
    <source>
        <strain evidence="4 6">NH166</strain>
    </source>
</reference>
<accession>A0A418N640</accession>
<name>A0A418N640_9FLAO</name>
<feature type="transmembrane region" description="Helical" evidence="1">
    <location>
        <begin position="186"/>
        <end position="205"/>
    </location>
</feature>
<reference evidence="3 5" key="1">
    <citation type="submission" date="2018-08" db="EMBL/GenBank/DDBJ databases">
        <title>Proposal of Muricauda 72 sp.nov. and Muricauda NH166 sp.nov., isolated from seawater.</title>
        <authorList>
            <person name="Cheng H."/>
            <person name="Wu Y.-H."/>
            <person name="Guo L.-L."/>
            <person name="Xu X.-W."/>
        </authorList>
    </citation>
    <scope>NUCLEOTIDE SEQUENCE [LARGE SCALE GENOMIC DNA]</scope>
    <source>
        <strain evidence="3 5">NH166</strain>
    </source>
</reference>
<protein>
    <submittedName>
        <fullName evidence="3">CPBP family intramembrane metalloprotease</fullName>
    </submittedName>
</protein>
<gene>
    <name evidence="3" type="ORF">D2U88_12250</name>
    <name evidence="4" type="ORF">FQ019_12135</name>
</gene>
<feature type="transmembrane region" description="Helical" evidence="1">
    <location>
        <begin position="69"/>
        <end position="102"/>
    </location>
</feature>
<feature type="transmembrane region" description="Helical" evidence="1">
    <location>
        <begin position="225"/>
        <end position="248"/>
    </location>
</feature>
<dbReference type="AlphaFoldDB" id="A0A418N640"/>
<feature type="transmembrane region" description="Helical" evidence="1">
    <location>
        <begin position="6"/>
        <end position="25"/>
    </location>
</feature>
<keyword evidence="1" id="KW-0812">Transmembrane</keyword>
<dbReference type="OrthoDB" id="158986at2"/>
<dbReference type="GO" id="GO:0004175">
    <property type="term" value="F:endopeptidase activity"/>
    <property type="evidence" value="ECO:0007669"/>
    <property type="project" value="UniProtKB-ARBA"/>
</dbReference>
<sequence length="278" mass="32308">MQKKYLPSLVIILLSTGIYFWSLTILKKGFDFGLIAILAIVALLYMYFFRNDEQPISLLQKKTSGYLVMYGLLYFASIFFMNLLGSSIVYWLVQFLIPLLILKLHKESLSSIFFKWSNIFKDGKVILVSVILLVPFLIFEVRDSEQILKLFQSWKIILYLPISILYMLVIVAFWEEFFFRGILQSSILKLTKSASASIFLTALFFSTYHIPMRYYNARSEYHGDLLSSMAGTINEQFIMGLFLGFVVYKSKNVWHGIWLHSILNGVSFVYQLSLMLVL</sequence>
<dbReference type="GO" id="GO:0080120">
    <property type="term" value="P:CAAX-box protein maturation"/>
    <property type="evidence" value="ECO:0007669"/>
    <property type="project" value="UniProtKB-ARBA"/>
</dbReference>
<feature type="transmembrane region" description="Helical" evidence="1">
    <location>
        <begin position="32"/>
        <end position="49"/>
    </location>
</feature>
<dbReference type="EMBL" id="QXFJ01000027">
    <property type="protein sequence ID" value="RIV69914.1"/>
    <property type="molecule type" value="Genomic_DNA"/>
</dbReference>
<dbReference type="GO" id="GO:0006508">
    <property type="term" value="P:proteolysis"/>
    <property type="evidence" value="ECO:0007669"/>
    <property type="project" value="UniProtKB-KW"/>
</dbReference>
<feature type="transmembrane region" description="Helical" evidence="1">
    <location>
        <begin position="257"/>
        <end position="277"/>
    </location>
</feature>
<feature type="transmembrane region" description="Helical" evidence="1">
    <location>
        <begin position="156"/>
        <end position="174"/>
    </location>
</feature>
<keyword evidence="1" id="KW-1133">Transmembrane helix</keyword>
<dbReference type="GO" id="GO:0008237">
    <property type="term" value="F:metallopeptidase activity"/>
    <property type="evidence" value="ECO:0007669"/>
    <property type="project" value="UniProtKB-KW"/>
</dbReference>
<feature type="transmembrane region" description="Helical" evidence="1">
    <location>
        <begin position="123"/>
        <end position="141"/>
    </location>
</feature>
<dbReference type="RefSeq" id="WP_119640855.1">
    <property type="nucleotide sequence ID" value="NZ_QXFJ01000027.1"/>
</dbReference>
<evidence type="ECO:0000313" key="5">
    <source>
        <dbReference type="Proteomes" id="UP000284189"/>
    </source>
</evidence>
<keyword evidence="3" id="KW-0378">Hydrolase</keyword>
<dbReference type="EMBL" id="VNWL01000026">
    <property type="protein sequence ID" value="TXK01501.1"/>
    <property type="molecule type" value="Genomic_DNA"/>
</dbReference>
<dbReference type="InterPro" id="IPR003675">
    <property type="entry name" value="Rce1/LyrA-like_dom"/>
</dbReference>
<proteinExistence type="predicted"/>
<evidence type="ECO:0000313" key="3">
    <source>
        <dbReference type="EMBL" id="RIV69914.1"/>
    </source>
</evidence>
<comment type="caution">
    <text evidence="3">The sequence shown here is derived from an EMBL/GenBank/DDBJ whole genome shotgun (WGS) entry which is preliminary data.</text>
</comment>
<organism evidence="3 5">
    <name type="scientific">Flagellimonas aequoris</name>
    <dbReference type="NCBI Taxonomy" id="2306997"/>
    <lineage>
        <taxon>Bacteria</taxon>
        <taxon>Pseudomonadati</taxon>
        <taxon>Bacteroidota</taxon>
        <taxon>Flavobacteriia</taxon>
        <taxon>Flavobacteriales</taxon>
        <taxon>Flavobacteriaceae</taxon>
        <taxon>Flagellimonas</taxon>
    </lineage>
</organism>